<dbReference type="PANTHER" id="PTHR42103:SF2">
    <property type="entry name" value="AB HYDROLASE-1 DOMAIN-CONTAINING PROTEIN"/>
    <property type="match status" value="1"/>
</dbReference>
<dbReference type="AlphaFoldDB" id="A0A1Y1UP77"/>
<reference evidence="1 2" key="1">
    <citation type="submission" date="2017-03" db="EMBL/GenBank/DDBJ databases">
        <title>Widespread Adenine N6-methylation of Active Genes in Fungi.</title>
        <authorList>
            <consortium name="DOE Joint Genome Institute"/>
            <person name="Mondo S.J."/>
            <person name="Dannebaum R.O."/>
            <person name="Kuo R.C."/>
            <person name="Louie K.B."/>
            <person name="Bewick A.J."/>
            <person name="Labutti K."/>
            <person name="Haridas S."/>
            <person name="Kuo A."/>
            <person name="Salamov A."/>
            <person name="Ahrendt S.R."/>
            <person name="Lau R."/>
            <person name="Bowen B.P."/>
            <person name="Lipzen A."/>
            <person name="Sullivan W."/>
            <person name="Andreopoulos W.B."/>
            <person name="Clum A."/>
            <person name="Lindquist E."/>
            <person name="Daum C."/>
            <person name="Northen T.R."/>
            <person name="Ramamoorthy G."/>
            <person name="Schmitz R.J."/>
            <person name="Gryganskyi A."/>
            <person name="Culley D."/>
            <person name="Magnuson J."/>
            <person name="James T.Y."/>
            <person name="O'Malley M.A."/>
            <person name="Stajich J.E."/>
            <person name="Spatafora J.W."/>
            <person name="Visel A."/>
            <person name="Grigoriev I.V."/>
        </authorList>
    </citation>
    <scope>NUCLEOTIDE SEQUENCE [LARGE SCALE GENOMIC DNA]</scope>
    <source>
        <strain evidence="1 2">NRRL Y-17943</strain>
    </source>
</reference>
<organism evidence="1 2">
    <name type="scientific">Kockovaella imperatae</name>
    <dbReference type="NCBI Taxonomy" id="4999"/>
    <lineage>
        <taxon>Eukaryota</taxon>
        <taxon>Fungi</taxon>
        <taxon>Dikarya</taxon>
        <taxon>Basidiomycota</taxon>
        <taxon>Agaricomycotina</taxon>
        <taxon>Tremellomycetes</taxon>
        <taxon>Tremellales</taxon>
        <taxon>Cuniculitremaceae</taxon>
        <taxon>Kockovaella</taxon>
    </lineage>
</organism>
<dbReference type="PANTHER" id="PTHR42103">
    <property type="entry name" value="ALPHA/BETA-HYDROLASES SUPERFAMILY PROTEIN"/>
    <property type="match status" value="1"/>
</dbReference>
<dbReference type="GeneID" id="33556506"/>
<dbReference type="Gene3D" id="3.40.50.1820">
    <property type="entry name" value="alpha/beta hydrolase"/>
    <property type="match status" value="1"/>
</dbReference>
<gene>
    <name evidence="1" type="ORF">BD324DRAFT_615231</name>
</gene>
<name>A0A1Y1UP77_9TREE</name>
<protein>
    <recommendedName>
        <fullName evidence="3">Alpha/Beta hydrolase protein</fullName>
    </recommendedName>
</protein>
<evidence type="ECO:0000313" key="1">
    <source>
        <dbReference type="EMBL" id="ORX39850.1"/>
    </source>
</evidence>
<dbReference type="Proteomes" id="UP000193218">
    <property type="component" value="Unassembled WGS sequence"/>
</dbReference>
<evidence type="ECO:0008006" key="3">
    <source>
        <dbReference type="Google" id="ProtNLM"/>
    </source>
</evidence>
<dbReference type="STRING" id="4999.A0A1Y1UP77"/>
<dbReference type="EMBL" id="NBSH01000002">
    <property type="protein sequence ID" value="ORX39850.1"/>
    <property type="molecule type" value="Genomic_DNA"/>
</dbReference>
<dbReference type="SUPFAM" id="SSF53474">
    <property type="entry name" value="alpha/beta-Hydrolases"/>
    <property type="match status" value="1"/>
</dbReference>
<sequence length="325" mass="35562">MYPHLHVLLPSSSPGIALEARLYLSDVISSPAAAVEIEYCPVPFSASARSRPVDVGHPSNEQSTKLNAWLKSRAVQRLIVACHPWGKLGGSCLDPVISQHLVTSISGQHIDDSGLEAGASLTRISLARGMPNLQTALLTWNVRGVGVSQGSLGLLGLSNRTNERDLEALEDWAFEQFSVLKDYRRMGYSWGSWTVVTPPRSSAIGLLSSVLLVSPPLSIFTLLALPFVPIPNQSFSKSLEALMTSSNSGPDSRRHANTWLAYGANDEFTSRETYAKWGEDHRAMLSTGALVMRELEDAGHFYRHTHEGQWLLRVFVDWLAGDEAA</sequence>
<dbReference type="RefSeq" id="XP_021873635.1">
    <property type="nucleotide sequence ID" value="XM_022014698.1"/>
</dbReference>
<keyword evidence="2" id="KW-1185">Reference proteome</keyword>
<accession>A0A1Y1UP77</accession>
<dbReference type="OrthoDB" id="10260961at2759"/>
<proteinExistence type="predicted"/>
<dbReference type="InterPro" id="IPR029058">
    <property type="entry name" value="AB_hydrolase_fold"/>
</dbReference>
<dbReference type="InParanoid" id="A0A1Y1UP77"/>
<comment type="caution">
    <text evidence="1">The sequence shown here is derived from an EMBL/GenBank/DDBJ whole genome shotgun (WGS) entry which is preliminary data.</text>
</comment>
<evidence type="ECO:0000313" key="2">
    <source>
        <dbReference type="Proteomes" id="UP000193218"/>
    </source>
</evidence>